<dbReference type="RefSeq" id="WP_308424696.1">
    <property type="nucleotide sequence ID" value="NZ_BMIW01000022.1"/>
</dbReference>
<dbReference type="InterPro" id="IPR029052">
    <property type="entry name" value="Metallo-depent_PP-like"/>
</dbReference>
<evidence type="ECO:0000259" key="3">
    <source>
        <dbReference type="Pfam" id="PF12850"/>
    </source>
</evidence>
<dbReference type="EC" id="3.1.4.-" evidence="2"/>
<gene>
    <name evidence="4" type="ORF">GCM10010913_29610</name>
</gene>
<comment type="similarity">
    <text evidence="1 2">Belongs to the metallophosphoesterase superfamily. YfcE family.</text>
</comment>
<proteinExistence type="inferred from homology"/>
<sequence length="169" mass="18816">MMRIGIVSDTHMPKGASALPPVLVSHFRGVDLIIHLGDWTDMDVYRQLSALAPVEGVAGNNDPREIVQQFGYHKIIQLGSHRVGLTHGFLPAGRGTAQEKAMRIFEGRSLDAILFGHSHKPLLKKEKGLLLFNPGSPTDKRREPKYSFGLLQISGETLKAKHIYMERKL</sequence>
<protein>
    <recommendedName>
        <fullName evidence="2">Phosphoesterase</fullName>
        <ecNumber evidence="2">3.1.4.-</ecNumber>
    </recommendedName>
</protein>
<dbReference type="InterPro" id="IPR000979">
    <property type="entry name" value="Phosphodiesterase_MJ0936/Vps29"/>
</dbReference>
<evidence type="ECO:0000313" key="4">
    <source>
        <dbReference type="EMBL" id="GGG05840.1"/>
    </source>
</evidence>
<dbReference type="Gene3D" id="3.60.21.10">
    <property type="match status" value="1"/>
</dbReference>
<dbReference type="PANTHER" id="PTHR11124">
    <property type="entry name" value="VACUOLAR SORTING PROTEIN VPS29"/>
    <property type="match status" value="1"/>
</dbReference>
<dbReference type="InterPro" id="IPR024654">
    <property type="entry name" value="Calcineurin-like_PHP_lpxH"/>
</dbReference>
<dbReference type="Proteomes" id="UP000608420">
    <property type="component" value="Unassembled WGS sequence"/>
</dbReference>
<keyword evidence="5" id="KW-1185">Reference proteome</keyword>
<feature type="domain" description="Calcineurin-like phosphoesterase" evidence="3">
    <location>
        <begin position="2"/>
        <end position="154"/>
    </location>
</feature>
<organism evidence="4 5">
    <name type="scientific">Paenibacillus aceti</name>
    <dbReference type="NCBI Taxonomy" id="1820010"/>
    <lineage>
        <taxon>Bacteria</taxon>
        <taxon>Bacillati</taxon>
        <taxon>Bacillota</taxon>
        <taxon>Bacilli</taxon>
        <taxon>Bacillales</taxon>
        <taxon>Paenibacillaceae</taxon>
        <taxon>Paenibacillus</taxon>
    </lineage>
</organism>
<evidence type="ECO:0000256" key="2">
    <source>
        <dbReference type="RuleBase" id="RU362039"/>
    </source>
</evidence>
<dbReference type="NCBIfam" id="TIGR00040">
    <property type="entry name" value="yfcE"/>
    <property type="match status" value="1"/>
</dbReference>
<keyword evidence="2" id="KW-0479">Metal-binding</keyword>
<accession>A0ABQ1W0L6</accession>
<reference evidence="5" key="1">
    <citation type="journal article" date="2019" name="Int. J. Syst. Evol. Microbiol.">
        <title>The Global Catalogue of Microorganisms (GCM) 10K type strain sequencing project: providing services to taxonomists for standard genome sequencing and annotation.</title>
        <authorList>
            <consortium name="The Broad Institute Genomics Platform"/>
            <consortium name="The Broad Institute Genome Sequencing Center for Infectious Disease"/>
            <person name="Wu L."/>
            <person name="Ma J."/>
        </authorList>
    </citation>
    <scope>NUCLEOTIDE SEQUENCE [LARGE SCALE GENOMIC DNA]</scope>
    <source>
        <strain evidence="5">CGMCC 1.15420</strain>
    </source>
</reference>
<evidence type="ECO:0000313" key="5">
    <source>
        <dbReference type="Proteomes" id="UP000608420"/>
    </source>
</evidence>
<comment type="cofactor">
    <cofactor evidence="2">
        <name>a divalent metal cation</name>
        <dbReference type="ChEBI" id="CHEBI:60240"/>
    </cofactor>
</comment>
<evidence type="ECO:0000256" key="1">
    <source>
        <dbReference type="ARBA" id="ARBA00008950"/>
    </source>
</evidence>
<dbReference type="EMBL" id="BMIW01000022">
    <property type="protein sequence ID" value="GGG05840.1"/>
    <property type="molecule type" value="Genomic_DNA"/>
</dbReference>
<dbReference type="Pfam" id="PF12850">
    <property type="entry name" value="Metallophos_2"/>
    <property type="match status" value="1"/>
</dbReference>
<name>A0ABQ1W0L6_9BACL</name>
<dbReference type="SUPFAM" id="SSF56300">
    <property type="entry name" value="Metallo-dependent phosphatases"/>
    <property type="match status" value="1"/>
</dbReference>
<comment type="caution">
    <text evidence="4">The sequence shown here is derived from an EMBL/GenBank/DDBJ whole genome shotgun (WGS) entry which is preliminary data.</text>
</comment>